<dbReference type="EMBL" id="LLXI01000389">
    <property type="protein sequence ID" value="PKY45507.1"/>
    <property type="molecule type" value="Genomic_DNA"/>
</dbReference>
<reference evidence="2 3" key="1">
    <citation type="submission" date="2015-10" db="EMBL/GenBank/DDBJ databases">
        <title>Genome analyses suggest a sexual origin of heterokaryosis in a supposedly ancient asexual fungus.</title>
        <authorList>
            <person name="Ropars J."/>
            <person name="Sedzielewska K."/>
            <person name="Noel J."/>
            <person name="Charron P."/>
            <person name="Farinelli L."/>
            <person name="Marton T."/>
            <person name="Kruger M."/>
            <person name="Pelin A."/>
            <person name="Brachmann A."/>
            <person name="Corradi N."/>
        </authorList>
    </citation>
    <scope>NUCLEOTIDE SEQUENCE [LARGE SCALE GENOMIC DNA]</scope>
    <source>
        <strain evidence="2 3">A4</strain>
    </source>
</reference>
<gene>
    <name evidence="2" type="ORF">RhiirA4_460110</name>
</gene>
<feature type="region of interest" description="Disordered" evidence="1">
    <location>
        <begin position="120"/>
        <end position="141"/>
    </location>
</feature>
<dbReference type="AlphaFoldDB" id="A0A2I1GFV8"/>
<dbReference type="Proteomes" id="UP000234323">
    <property type="component" value="Unassembled WGS sequence"/>
</dbReference>
<name>A0A2I1GFV8_9GLOM</name>
<evidence type="ECO:0000313" key="3">
    <source>
        <dbReference type="Proteomes" id="UP000234323"/>
    </source>
</evidence>
<feature type="compositionally biased region" description="Basic and acidic residues" evidence="1">
    <location>
        <begin position="131"/>
        <end position="141"/>
    </location>
</feature>
<comment type="caution">
    <text evidence="2">The sequence shown here is derived from an EMBL/GenBank/DDBJ whole genome shotgun (WGS) entry which is preliminary data.</text>
</comment>
<organism evidence="2 3">
    <name type="scientific">Rhizophagus irregularis</name>
    <dbReference type="NCBI Taxonomy" id="588596"/>
    <lineage>
        <taxon>Eukaryota</taxon>
        <taxon>Fungi</taxon>
        <taxon>Fungi incertae sedis</taxon>
        <taxon>Mucoromycota</taxon>
        <taxon>Glomeromycotina</taxon>
        <taxon>Glomeromycetes</taxon>
        <taxon>Glomerales</taxon>
        <taxon>Glomeraceae</taxon>
        <taxon>Rhizophagus</taxon>
    </lineage>
</organism>
<evidence type="ECO:0000313" key="2">
    <source>
        <dbReference type="EMBL" id="PKY45507.1"/>
    </source>
</evidence>
<sequence length="141" mass="16843">MELNVFEGEITNVIDTVEEIRIGDHSQIVQQIATVYFYMIDEFLKNPFIFVNKKSRYQEFSEIEYVMAMTRSIINTVFSDTFDYIKLRWEEILSNFMSDRYRKIDLRIVHKAKNLELSHSECTKTPTPEKAVQDRSNVYEH</sequence>
<accession>A0A2I1GFV8</accession>
<protein>
    <submittedName>
        <fullName evidence="2">Uncharacterized protein</fullName>
    </submittedName>
</protein>
<evidence type="ECO:0000256" key="1">
    <source>
        <dbReference type="SAM" id="MobiDB-lite"/>
    </source>
</evidence>
<keyword evidence="3" id="KW-1185">Reference proteome</keyword>
<proteinExistence type="predicted"/>